<protein>
    <submittedName>
        <fullName evidence="4">TauD/TfdA family dioxygenase</fullName>
    </submittedName>
</protein>
<dbReference type="Pfam" id="PF02668">
    <property type="entry name" value="TauD"/>
    <property type="match status" value="1"/>
</dbReference>
<keyword evidence="1" id="KW-0560">Oxidoreductase</keyword>
<keyword evidence="5" id="KW-1185">Reference proteome</keyword>
<evidence type="ECO:0000259" key="3">
    <source>
        <dbReference type="Pfam" id="PF02668"/>
    </source>
</evidence>
<dbReference type="InterPro" id="IPR042098">
    <property type="entry name" value="TauD-like_sf"/>
</dbReference>
<evidence type="ECO:0000313" key="5">
    <source>
        <dbReference type="Proteomes" id="UP001382904"/>
    </source>
</evidence>
<dbReference type="EMBL" id="JBBKAM010000002">
    <property type="protein sequence ID" value="MEJ8642526.1"/>
    <property type="molecule type" value="Genomic_DNA"/>
</dbReference>
<evidence type="ECO:0000256" key="2">
    <source>
        <dbReference type="ARBA" id="ARBA00023004"/>
    </source>
</evidence>
<dbReference type="SUPFAM" id="SSF51197">
    <property type="entry name" value="Clavaminate synthase-like"/>
    <property type="match status" value="1"/>
</dbReference>
<sequence length="182" mass="20304">MHHPLRPDFLGLLCLRQDHDGIAATRVASVREAEALLTEEQRQVLRSPRFQSAYPTSFARNIPGPRPTAGPHPVLFGREGQSFMRFNSHNTTAADAEGKAALEALSAALETVCRDIVLDRGDLVLVDNHIAAHGRSSFTPRYDGADRWLRRCYSLRATPRWAEHMMHGQRVVPELAQISGVF</sequence>
<name>A0ABU8U3R5_9ACTN</name>
<accession>A0ABU8U3R5</accession>
<dbReference type="InterPro" id="IPR003819">
    <property type="entry name" value="TauD/TfdA-like"/>
</dbReference>
<feature type="domain" description="TauD/TfdA-like" evidence="3">
    <location>
        <begin position="3"/>
        <end position="153"/>
    </location>
</feature>
<dbReference type="GO" id="GO:0051213">
    <property type="term" value="F:dioxygenase activity"/>
    <property type="evidence" value="ECO:0007669"/>
    <property type="project" value="UniProtKB-KW"/>
</dbReference>
<proteinExistence type="predicted"/>
<reference evidence="4 5" key="1">
    <citation type="submission" date="2024-03" db="EMBL/GenBank/DDBJ databases">
        <title>Novel Streptomyces species of biotechnological and ecological value are a feature of Machair soil.</title>
        <authorList>
            <person name="Prole J.R."/>
            <person name="Goodfellow M."/>
            <person name="Allenby N."/>
            <person name="Ward A.C."/>
        </authorList>
    </citation>
    <scope>NUCLEOTIDE SEQUENCE [LARGE SCALE GENOMIC DNA]</scope>
    <source>
        <strain evidence="4 5">MS1.HAVA.3</strain>
    </source>
</reference>
<evidence type="ECO:0000256" key="1">
    <source>
        <dbReference type="ARBA" id="ARBA00023002"/>
    </source>
</evidence>
<keyword evidence="2" id="KW-0408">Iron</keyword>
<dbReference type="Proteomes" id="UP001382904">
    <property type="component" value="Unassembled WGS sequence"/>
</dbReference>
<organism evidence="4 5">
    <name type="scientific">Streptomyces caledonius</name>
    <dbReference type="NCBI Taxonomy" id="3134107"/>
    <lineage>
        <taxon>Bacteria</taxon>
        <taxon>Bacillati</taxon>
        <taxon>Actinomycetota</taxon>
        <taxon>Actinomycetes</taxon>
        <taxon>Kitasatosporales</taxon>
        <taxon>Streptomycetaceae</taxon>
        <taxon>Streptomyces</taxon>
    </lineage>
</organism>
<evidence type="ECO:0000313" key="4">
    <source>
        <dbReference type="EMBL" id="MEJ8642526.1"/>
    </source>
</evidence>
<keyword evidence="4" id="KW-0223">Dioxygenase</keyword>
<gene>
    <name evidence="4" type="ORF">WKI68_16095</name>
</gene>
<comment type="caution">
    <text evidence="4">The sequence shown here is derived from an EMBL/GenBank/DDBJ whole genome shotgun (WGS) entry which is preliminary data.</text>
</comment>
<dbReference type="Gene3D" id="3.60.130.10">
    <property type="entry name" value="Clavaminate synthase-like"/>
    <property type="match status" value="1"/>
</dbReference>